<comment type="caution">
    <text evidence="1">The sequence shown here is derived from an EMBL/GenBank/DDBJ whole genome shotgun (WGS) entry which is preliminary data.</text>
</comment>
<evidence type="ECO:0000313" key="2">
    <source>
        <dbReference type="Proteomes" id="UP000276133"/>
    </source>
</evidence>
<gene>
    <name evidence="1" type="ORF">BpHYR1_040383</name>
</gene>
<organism evidence="1 2">
    <name type="scientific">Brachionus plicatilis</name>
    <name type="common">Marine rotifer</name>
    <name type="synonym">Brachionus muelleri</name>
    <dbReference type="NCBI Taxonomy" id="10195"/>
    <lineage>
        <taxon>Eukaryota</taxon>
        <taxon>Metazoa</taxon>
        <taxon>Spiralia</taxon>
        <taxon>Gnathifera</taxon>
        <taxon>Rotifera</taxon>
        <taxon>Eurotatoria</taxon>
        <taxon>Monogononta</taxon>
        <taxon>Pseudotrocha</taxon>
        <taxon>Ploima</taxon>
        <taxon>Brachionidae</taxon>
        <taxon>Brachionus</taxon>
    </lineage>
</organism>
<keyword evidence="2" id="KW-1185">Reference proteome</keyword>
<evidence type="ECO:0000313" key="1">
    <source>
        <dbReference type="EMBL" id="RNA16266.1"/>
    </source>
</evidence>
<dbReference type="Proteomes" id="UP000276133">
    <property type="component" value="Unassembled WGS sequence"/>
</dbReference>
<reference evidence="1 2" key="1">
    <citation type="journal article" date="2018" name="Sci. Rep.">
        <title>Genomic signatures of local adaptation to the degree of environmental predictability in rotifers.</title>
        <authorList>
            <person name="Franch-Gras L."/>
            <person name="Hahn C."/>
            <person name="Garcia-Roger E.M."/>
            <person name="Carmona M.J."/>
            <person name="Serra M."/>
            <person name="Gomez A."/>
        </authorList>
    </citation>
    <scope>NUCLEOTIDE SEQUENCE [LARGE SCALE GENOMIC DNA]</scope>
    <source>
        <strain evidence="1">HYR1</strain>
    </source>
</reference>
<sequence length="78" mass="9104">MNVHSTVSSTKSVHFASSIHNRFSLLFSQHRGNLKRKCLNDRQYTLYRTLQSNRIRVHCCLDRLRPADLSRSFDAIKA</sequence>
<dbReference type="AlphaFoldDB" id="A0A3M7QY62"/>
<name>A0A3M7QY62_BRAPC</name>
<dbReference type="EMBL" id="REGN01004745">
    <property type="protein sequence ID" value="RNA16266.1"/>
    <property type="molecule type" value="Genomic_DNA"/>
</dbReference>
<protein>
    <submittedName>
        <fullName evidence="1">Uncharacterized protein</fullName>
    </submittedName>
</protein>
<accession>A0A3M7QY62</accession>
<proteinExistence type="predicted"/>